<organism evidence="10 11">
    <name type="scientific">Trichomalopsis sarcophagae</name>
    <dbReference type="NCBI Taxonomy" id="543379"/>
    <lineage>
        <taxon>Eukaryota</taxon>
        <taxon>Metazoa</taxon>
        <taxon>Ecdysozoa</taxon>
        <taxon>Arthropoda</taxon>
        <taxon>Hexapoda</taxon>
        <taxon>Insecta</taxon>
        <taxon>Pterygota</taxon>
        <taxon>Neoptera</taxon>
        <taxon>Endopterygota</taxon>
        <taxon>Hymenoptera</taxon>
        <taxon>Apocrita</taxon>
        <taxon>Proctotrupomorpha</taxon>
        <taxon>Chalcidoidea</taxon>
        <taxon>Pteromalidae</taxon>
        <taxon>Pteromalinae</taxon>
        <taxon>Trichomalopsis</taxon>
    </lineage>
</organism>
<accession>A0A232EMS2</accession>
<dbReference type="GO" id="GO:0004984">
    <property type="term" value="F:olfactory receptor activity"/>
    <property type="evidence" value="ECO:0007669"/>
    <property type="project" value="InterPro"/>
</dbReference>
<protein>
    <recommendedName>
        <fullName evidence="9">Odorant receptor</fullName>
    </recommendedName>
</protein>
<keyword evidence="7 9" id="KW-0675">Receptor</keyword>
<keyword evidence="8 9" id="KW-0807">Transducer</keyword>
<keyword evidence="2 9" id="KW-0716">Sensory transduction</keyword>
<dbReference type="GO" id="GO:0005886">
    <property type="term" value="C:plasma membrane"/>
    <property type="evidence" value="ECO:0007669"/>
    <property type="project" value="UniProtKB-SubCell"/>
</dbReference>
<dbReference type="Proteomes" id="UP000215335">
    <property type="component" value="Unassembled WGS sequence"/>
</dbReference>
<dbReference type="OrthoDB" id="8185860at2759"/>
<evidence type="ECO:0000256" key="4">
    <source>
        <dbReference type="ARBA" id="ARBA00022725"/>
    </source>
</evidence>
<comment type="subcellular location">
    <subcellularLocation>
        <location evidence="9">Cell membrane</location>
        <topology evidence="9">Multi-pass membrane protein</topology>
    </subcellularLocation>
    <subcellularLocation>
        <location evidence="1">Membrane</location>
        <topology evidence="1">Multi-pass membrane protein</topology>
    </subcellularLocation>
</comment>
<dbReference type="AlphaFoldDB" id="A0A232EMS2"/>
<evidence type="ECO:0000313" key="10">
    <source>
        <dbReference type="EMBL" id="OXU19654.1"/>
    </source>
</evidence>
<proteinExistence type="inferred from homology"/>
<evidence type="ECO:0000256" key="7">
    <source>
        <dbReference type="ARBA" id="ARBA00023170"/>
    </source>
</evidence>
<comment type="similarity">
    <text evidence="9">Belongs to the insect chemoreceptor superfamily. Heteromeric odorant receptor channel (TC 1.A.69) family.</text>
</comment>
<dbReference type="GO" id="GO:0005549">
    <property type="term" value="F:odorant binding"/>
    <property type="evidence" value="ECO:0007669"/>
    <property type="project" value="InterPro"/>
</dbReference>
<dbReference type="GO" id="GO:0007165">
    <property type="term" value="P:signal transduction"/>
    <property type="evidence" value="ECO:0007669"/>
    <property type="project" value="UniProtKB-KW"/>
</dbReference>
<name>A0A232EMS2_9HYME</name>
<keyword evidence="6 9" id="KW-0472">Membrane</keyword>
<feature type="transmembrane region" description="Helical" evidence="9">
    <location>
        <begin position="187"/>
        <end position="216"/>
    </location>
</feature>
<comment type="caution">
    <text evidence="10">The sequence shown here is derived from an EMBL/GenBank/DDBJ whole genome shotgun (WGS) entry which is preliminary data.</text>
</comment>
<keyword evidence="3 9" id="KW-0812">Transmembrane</keyword>
<keyword evidence="11" id="KW-1185">Reference proteome</keyword>
<feature type="transmembrane region" description="Helical" evidence="9">
    <location>
        <begin position="34"/>
        <end position="60"/>
    </location>
</feature>
<dbReference type="InterPro" id="IPR004117">
    <property type="entry name" value="7tm6_olfct_rcpt"/>
</dbReference>
<evidence type="ECO:0000256" key="6">
    <source>
        <dbReference type="ARBA" id="ARBA00023136"/>
    </source>
</evidence>
<keyword evidence="5 9" id="KW-1133">Transmembrane helix</keyword>
<dbReference type="Pfam" id="PF02949">
    <property type="entry name" value="7tm_6"/>
    <property type="match status" value="2"/>
</dbReference>
<comment type="caution">
    <text evidence="9">Lacks conserved residue(s) required for the propagation of feature annotation.</text>
</comment>
<sequence length="414" mass="47450">MGKGKVRSFSDYFWLSQGMLKFCGVLPMPERGHFVNYFLIMLSISSLVFLFFPGFYIIAFHGSEINAAAKVDIIAGEALEIWVTTIKALALLPCRQTMLSVSRRATRLLVDIEDENELQLAEPYARRGYYLLYGFGGTVFFALVSIVIKPFGQQVQYGANGTILASKDLPYSIGIVHENQQLFNAWWIGQCFAGIIAIIAIIGIDTTLAIFVLHACGHFRILRSRFQAVAESKAKCSSGRRMSVSRSWDDRRRLIDLIDKHQEIIQFVSTIVIIRYVIILRKWFFFFSIKLLRRNRIRLQSGGTDSNDTQHLSDLRIRLQFAGGKSLYIHGSCDYNRYIYIYRLFKSSQVGFEAYNLRWYDWIEDDKSLVTFLITRSQKPMLITAGRFTSISLETFSSVLSSAFSFFSILRKTL</sequence>
<feature type="transmembrane region" description="Helical" evidence="9">
    <location>
        <begin position="129"/>
        <end position="148"/>
    </location>
</feature>
<gene>
    <name evidence="10" type="ORF">TSAR_014272</name>
</gene>
<dbReference type="PANTHER" id="PTHR21137">
    <property type="entry name" value="ODORANT RECEPTOR"/>
    <property type="match status" value="1"/>
</dbReference>
<evidence type="ECO:0000256" key="2">
    <source>
        <dbReference type="ARBA" id="ARBA00022606"/>
    </source>
</evidence>
<evidence type="ECO:0000256" key="9">
    <source>
        <dbReference type="RuleBase" id="RU351113"/>
    </source>
</evidence>
<evidence type="ECO:0000256" key="1">
    <source>
        <dbReference type="ARBA" id="ARBA00004141"/>
    </source>
</evidence>
<evidence type="ECO:0000313" key="11">
    <source>
        <dbReference type="Proteomes" id="UP000215335"/>
    </source>
</evidence>
<reference evidence="10 11" key="1">
    <citation type="journal article" date="2017" name="Curr. Biol.">
        <title>The Evolution of Venom by Co-option of Single-Copy Genes.</title>
        <authorList>
            <person name="Martinson E.O."/>
            <person name="Mrinalini"/>
            <person name="Kelkar Y.D."/>
            <person name="Chang C.H."/>
            <person name="Werren J.H."/>
        </authorList>
    </citation>
    <scope>NUCLEOTIDE SEQUENCE [LARGE SCALE GENOMIC DNA]</scope>
    <source>
        <strain evidence="10 11">Alberta</strain>
        <tissue evidence="10">Whole body</tissue>
    </source>
</reference>
<evidence type="ECO:0000256" key="3">
    <source>
        <dbReference type="ARBA" id="ARBA00022692"/>
    </source>
</evidence>
<evidence type="ECO:0000256" key="5">
    <source>
        <dbReference type="ARBA" id="ARBA00022989"/>
    </source>
</evidence>
<keyword evidence="4 9" id="KW-0552">Olfaction</keyword>
<dbReference type="EMBL" id="NNAY01003301">
    <property type="protein sequence ID" value="OXU19654.1"/>
    <property type="molecule type" value="Genomic_DNA"/>
</dbReference>
<evidence type="ECO:0000256" key="8">
    <source>
        <dbReference type="ARBA" id="ARBA00023224"/>
    </source>
</evidence>
<feature type="transmembrane region" description="Helical" evidence="9">
    <location>
        <begin position="264"/>
        <end position="284"/>
    </location>
</feature>